<dbReference type="OrthoDB" id="3433139at2759"/>
<sequence>MSKRKPLVLLSNISSTRDLCDFLGFYGTEAKNDLCRVPIPFHILLHSGGKTRQSFWEEGRFSSKSLQEFLPSFAAKLKCAPNDIERIKLVLRLKTREVEIEMEARNEDIWEIAMATFRDEIKRGKAKGEVKGVSVLVEPVMRKGGVETGGWDGDEEFDF</sequence>
<organism evidence="1 2">
    <name type="scientific">Pseudogymnoascus verrucosus</name>
    <dbReference type="NCBI Taxonomy" id="342668"/>
    <lineage>
        <taxon>Eukaryota</taxon>
        <taxon>Fungi</taxon>
        <taxon>Dikarya</taxon>
        <taxon>Ascomycota</taxon>
        <taxon>Pezizomycotina</taxon>
        <taxon>Leotiomycetes</taxon>
        <taxon>Thelebolales</taxon>
        <taxon>Thelebolaceae</taxon>
        <taxon>Pseudogymnoascus</taxon>
    </lineage>
</organism>
<dbReference type="RefSeq" id="XP_018129703.1">
    <property type="nucleotide sequence ID" value="XM_018276127.1"/>
</dbReference>
<dbReference type="GeneID" id="28840073"/>
<evidence type="ECO:0000313" key="2">
    <source>
        <dbReference type="Proteomes" id="UP000091956"/>
    </source>
</evidence>
<evidence type="ECO:0000313" key="1">
    <source>
        <dbReference type="EMBL" id="OBT95970.1"/>
    </source>
</evidence>
<dbReference type="Proteomes" id="UP000091956">
    <property type="component" value="Unassembled WGS sequence"/>
</dbReference>
<dbReference type="AlphaFoldDB" id="A0A1B8GJE6"/>
<accession>A0A1B8GJE6</accession>
<proteinExistence type="predicted"/>
<dbReference type="EMBL" id="KV460231">
    <property type="protein sequence ID" value="OBT95970.1"/>
    <property type="molecule type" value="Genomic_DNA"/>
</dbReference>
<name>A0A1B8GJE6_9PEZI</name>
<reference evidence="2" key="2">
    <citation type="journal article" date="2018" name="Nat. Commun.">
        <title>Extreme sensitivity to ultraviolet light in the fungal pathogen causing white-nose syndrome of bats.</title>
        <authorList>
            <person name="Palmer J.M."/>
            <person name="Drees K.P."/>
            <person name="Foster J.T."/>
            <person name="Lindner D.L."/>
        </authorList>
    </citation>
    <scope>NUCLEOTIDE SEQUENCE [LARGE SCALE GENOMIC DNA]</scope>
    <source>
        <strain evidence="2">UAMH 10579</strain>
    </source>
</reference>
<protein>
    <submittedName>
        <fullName evidence="1">Uncharacterized protein</fullName>
    </submittedName>
</protein>
<keyword evidence="2" id="KW-1185">Reference proteome</keyword>
<gene>
    <name evidence="1" type="ORF">VE01_06687</name>
</gene>
<reference evidence="1 2" key="1">
    <citation type="submission" date="2016-03" db="EMBL/GenBank/DDBJ databases">
        <title>Comparative genomics of Pseudogymnoascus destructans, the fungus causing white-nose syndrome of bats.</title>
        <authorList>
            <person name="Palmer J.M."/>
            <person name="Drees K.P."/>
            <person name="Foster J.T."/>
            <person name="Lindner D.L."/>
        </authorList>
    </citation>
    <scope>NUCLEOTIDE SEQUENCE [LARGE SCALE GENOMIC DNA]</scope>
    <source>
        <strain evidence="1 2">UAMH 10579</strain>
    </source>
</reference>